<dbReference type="Gene3D" id="3.30.40.10">
    <property type="entry name" value="Zinc/RING finger domain, C3HC4 (zinc finger)"/>
    <property type="match status" value="2"/>
</dbReference>
<name>A0A1X0QLP0_9MICR</name>
<dbReference type="Pfam" id="PF13831">
    <property type="entry name" value="PHD_2"/>
    <property type="match status" value="1"/>
</dbReference>
<proteinExistence type="predicted"/>
<dbReference type="SMART" id="SM00249">
    <property type="entry name" value="PHD"/>
    <property type="match status" value="2"/>
</dbReference>
<dbReference type="PROSITE" id="PS01359">
    <property type="entry name" value="ZF_PHD_1"/>
    <property type="match status" value="1"/>
</dbReference>
<keyword evidence="3" id="KW-0862">Zinc</keyword>
<feature type="domain" description="PHD-type" evidence="5">
    <location>
        <begin position="101"/>
        <end position="147"/>
    </location>
</feature>
<evidence type="ECO:0000256" key="4">
    <source>
        <dbReference type="PROSITE-ProRule" id="PRU00146"/>
    </source>
</evidence>
<organism evidence="6 7">
    <name type="scientific">Hepatospora eriocheir</name>
    <dbReference type="NCBI Taxonomy" id="1081669"/>
    <lineage>
        <taxon>Eukaryota</taxon>
        <taxon>Fungi</taxon>
        <taxon>Fungi incertae sedis</taxon>
        <taxon>Microsporidia</taxon>
        <taxon>Hepatosporidae</taxon>
        <taxon>Hepatospora</taxon>
    </lineage>
</organism>
<evidence type="ECO:0000256" key="2">
    <source>
        <dbReference type="ARBA" id="ARBA00022771"/>
    </source>
</evidence>
<accession>A0A1X0QLP0</accession>
<dbReference type="VEuPathDB" id="MicrosporidiaDB:A0H76_3"/>
<evidence type="ECO:0000259" key="5">
    <source>
        <dbReference type="PROSITE" id="PS50016"/>
    </source>
</evidence>
<evidence type="ECO:0000256" key="3">
    <source>
        <dbReference type="ARBA" id="ARBA00022833"/>
    </source>
</evidence>
<dbReference type="PANTHER" id="PTHR13793:SF107">
    <property type="entry name" value="BROMODOMAIN-CONTAINING PROTEIN HOMOLOG"/>
    <property type="match status" value="1"/>
</dbReference>
<keyword evidence="2 4" id="KW-0863">Zinc-finger</keyword>
<keyword evidence="1" id="KW-0479">Metal-binding</keyword>
<dbReference type="Pfam" id="PF13832">
    <property type="entry name" value="zf-HC5HC2H_2"/>
    <property type="match status" value="1"/>
</dbReference>
<dbReference type="SUPFAM" id="SSF57903">
    <property type="entry name" value="FYVE/PHD zinc finger"/>
    <property type="match status" value="1"/>
</dbReference>
<dbReference type="EMBL" id="LTAI01000001">
    <property type="protein sequence ID" value="ORE00654.1"/>
    <property type="molecule type" value="Genomic_DNA"/>
</dbReference>
<reference evidence="6 7" key="1">
    <citation type="journal article" date="2017" name="Environ. Microbiol.">
        <title>Decay of the glycolytic pathway and adaptation to intranuclear parasitism within Enterocytozoonidae microsporidia.</title>
        <authorList>
            <person name="Wiredu Boakye D."/>
            <person name="Jaroenlak P."/>
            <person name="Prachumwat A."/>
            <person name="Williams T.A."/>
            <person name="Bateman K.S."/>
            <person name="Itsathitphaisarn O."/>
            <person name="Sritunyalucksana K."/>
            <person name="Paszkiewicz K.H."/>
            <person name="Moore K.A."/>
            <person name="Stentiford G.D."/>
            <person name="Williams B.A."/>
        </authorList>
    </citation>
    <scope>NUCLEOTIDE SEQUENCE [LARGE SCALE GENOMIC DNA]</scope>
    <source>
        <strain evidence="7">canceri</strain>
    </source>
</reference>
<protein>
    <submittedName>
        <fullName evidence="6">BRPF3</fullName>
    </submittedName>
</protein>
<dbReference type="InterPro" id="IPR013083">
    <property type="entry name" value="Znf_RING/FYVE/PHD"/>
</dbReference>
<dbReference type="AlphaFoldDB" id="A0A1X0QLP0"/>
<dbReference type="PANTHER" id="PTHR13793">
    <property type="entry name" value="PHD FINGER PROTEINS"/>
    <property type="match status" value="1"/>
</dbReference>
<dbReference type="GO" id="GO:0008270">
    <property type="term" value="F:zinc ion binding"/>
    <property type="evidence" value="ECO:0007669"/>
    <property type="project" value="UniProtKB-KW"/>
</dbReference>
<gene>
    <name evidence="6" type="primary">BRPF3</name>
    <name evidence="6" type="ORF">A0H76_3</name>
</gene>
<dbReference type="InterPro" id="IPR011011">
    <property type="entry name" value="Znf_FYVE_PHD"/>
</dbReference>
<dbReference type="PROSITE" id="PS50016">
    <property type="entry name" value="ZF_PHD_2"/>
    <property type="match status" value="1"/>
</dbReference>
<evidence type="ECO:0000256" key="1">
    <source>
        <dbReference type="ARBA" id="ARBA00022723"/>
    </source>
</evidence>
<dbReference type="GO" id="GO:0006357">
    <property type="term" value="P:regulation of transcription by RNA polymerase II"/>
    <property type="evidence" value="ECO:0007669"/>
    <property type="project" value="TreeGrafter"/>
</dbReference>
<dbReference type="InterPro" id="IPR019786">
    <property type="entry name" value="Zinc_finger_PHD-type_CS"/>
</dbReference>
<dbReference type="VEuPathDB" id="MicrosporidiaDB:HERIO_754"/>
<evidence type="ECO:0000313" key="7">
    <source>
        <dbReference type="Proteomes" id="UP000192501"/>
    </source>
</evidence>
<dbReference type="InterPro" id="IPR050701">
    <property type="entry name" value="Histone_Mod_Regulator"/>
</dbReference>
<dbReference type="Proteomes" id="UP000192501">
    <property type="component" value="Unassembled WGS sequence"/>
</dbReference>
<dbReference type="InterPro" id="IPR019787">
    <property type="entry name" value="Znf_PHD-finger"/>
</dbReference>
<dbReference type="InterPro" id="IPR001965">
    <property type="entry name" value="Znf_PHD"/>
</dbReference>
<comment type="caution">
    <text evidence="6">The sequence shown here is derived from an EMBL/GenBank/DDBJ whole genome shotgun (WGS) entry which is preliminary data.</text>
</comment>
<evidence type="ECO:0000313" key="6">
    <source>
        <dbReference type="EMBL" id="ORE00654.1"/>
    </source>
</evidence>
<sequence>MRLPREEISYKKLYDKLDINRPLNIKWDSYTENKEVVHVDGTTRTININFYKLDEFDKQFISENSIQTDYFNFIYKLIDNNFNNSIKIKLLGLNCLELDKNAYCEICGYINDDLIRCQGCGVYVHQECYGVPFCYPSKWLCIGCLYYFDNPVCFYCDSKNGILKRTDKGEYIHTLCAIFNESLSYKNEIFKDPIATSHYKAYKGICNECSLFSNNLIKCSYISCDKLFHGNCLLNSYCDINNKLIYCKNHDLTENFKMGIESRNTLETKNDNYKQLKHEIFLREKVYFYENIDSDYFKIIKSEPKILLKIKSKELFDQFLKNNDEIKEKVTEDNKEEEICYFDNFNNFINQLKINEIPDIEIVELNDENLKVFIREVLDELELDKSIVDDELIKKTHDIFDYWIVKRKKYGTYFTDKFIFSNYFTNKNNF</sequence>